<dbReference type="EMBL" id="LR797098">
    <property type="protein sequence ID" value="CAB4186610.1"/>
    <property type="molecule type" value="Genomic_DNA"/>
</dbReference>
<name>A0A6J5SV66_9CAUD</name>
<dbReference type="EMBL" id="LR797282">
    <property type="protein sequence ID" value="CAB4198896.1"/>
    <property type="molecule type" value="Genomic_DNA"/>
</dbReference>
<proteinExistence type="predicted"/>
<sequence length="57" mass="6110">MKLLLTITCLLLLPSCAAVSSFLINNEPTVESVLVYGVRSGINHLKTSAKNPEIVTP</sequence>
<protein>
    <submittedName>
        <fullName evidence="3">Uncharacterized protein</fullName>
    </submittedName>
</protein>
<evidence type="ECO:0000313" key="1">
    <source>
        <dbReference type="EMBL" id="CAB4186610.1"/>
    </source>
</evidence>
<evidence type="ECO:0000313" key="3">
    <source>
        <dbReference type="EMBL" id="CAB4218674.1"/>
    </source>
</evidence>
<reference evidence="3" key="1">
    <citation type="submission" date="2020-05" db="EMBL/GenBank/DDBJ databases">
        <authorList>
            <person name="Chiriac C."/>
            <person name="Salcher M."/>
            <person name="Ghai R."/>
            <person name="Kavagutti S V."/>
        </authorList>
    </citation>
    <scope>NUCLEOTIDE SEQUENCE</scope>
</reference>
<evidence type="ECO:0000313" key="2">
    <source>
        <dbReference type="EMBL" id="CAB4198896.1"/>
    </source>
</evidence>
<gene>
    <name evidence="1" type="ORF">UFOVP1150_30</name>
    <name evidence="2" type="ORF">UFOVP1329_5</name>
    <name evidence="3" type="ORF">UFOVP1595_31</name>
</gene>
<organism evidence="3">
    <name type="scientific">uncultured Caudovirales phage</name>
    <dbReference type="NCBI Taxonomy" id="2100421"/>
    <lineage>
        <taxon>Viruses</taxon>
        <taxon>Duplodnaviria</taxon>
        <taxon>Heunggongvirae</taxon>
        <taxon>Uroviricota</taxon>
        <taxon>Caudoviricetes</taxon>
        <taxon>Peduoviridae</taxon>
        <taxon>Maltschvirus</taxon>
        <taxon>Maltschvirus maltsch</taxon>
    </lineage>
</organism>
<accession>A0A6J5SV66</accession>
<dbReference type="EMBL" id="LR797464">
    <property type="protein sequence ID" value="CAB4218674.1"/>
    <property type="molecule type" value="Genomic_DNA"/>
</dbReference>